<dbReference type="Proteomes" id="UP000011083">
    <property type="component" value="Unassembled WGS sequence"/>
</dbReference>
<feature type="compositionally biased region" description="Basic and acidic residues" evidence="1">
    <location>
        <begin position="385"/>
        <end position="400"/>
    </location>
</feature>
<dbReference type="AlphaFoldDB" id="L8GU71"/>
<feature type="compositionally biased region" description="Basic and acidic residues" evidence="1">
    <location>
        <begin position="106"/>
        <end position="117"/>
    </location>
</feature>
<proteinExistence type="predicted"/>
<evidence type="ECO:0000313" key="2">
    <source>
        <dbReference type="EMBL" id="ELR16729.1"/>
    </source>
</evidence>
<dbReference type="RefSeq" id="XP_004338742.1">
    <property type="nucleotide sequence ID" value="XM_004338694.1"/>
</dbReference>
<feature type="region of interest" description="Disordered" evidence="1">
    <location>
        <begin position="1"/>
        <end position="36"/>
    </location>
</feature>
<accession>L8GU71</accession>
<dbReference type="VEuPathDB" id="AmoebaDB:ACA1_090270"/>
<feature type="region of interest" description="Disordered" evidence="1">
    <location>
        <begin position="158"/>
        <end position="217"/>
    </location>
</feature>
<feature type="compositionally biased region" description="Basic residues" evidence="1">
    <location>
        <begin position="375"/>
        <end position="384"/>
    </location>
</feature>
<protein>
    <submittedName>
        <fullName evidence="2">Uncharacterized protein</fullName>
    </submittedName>
</protein>
<keyword evidence="3" id="KW-1185">Reference proteome</keyword>
<organism evidence="2 3">
    <name type="scientific">Acanthamoeba castellanii (strain ATCC 30010 / Neff)</name>
    <dbReference type="NCBI Taxonomy" id="1257118"/>
    <lineage>
        <taxon>Eukaryota</taxon>
        <taxon>Amoebozoa</taxon>
        <taxon>Discosea</taxon>
        <taxon>Longamoebia</taxon>
        <taxon>Centramoebida</taxon>
        <taxon>Acanthamoebidae</taxon>
        <taxon>Acanthamoeba</taxon>
    </lineage>
</organism>
<feature type="compositionally biased region" description="Basic and acidic residues" evidence="1">
    <location>
        <begin position="69"/>
        <end position="83"/>
    </location>
</feature>
<sequence>MLTAGEFVDLASSDTIIVRRDGDEGEDEEGEEDRAWGTMVVNAEEEADGQFRRMFAPQKEAAEAATAAAEKREKEDVQKAERKANKKKEKRKKRANDTAASKKRKSVEEDGLPRREQAAAVHEALEADAEEEEWEKPISSDGDLLRHSFVDAFDVETQDAISEAPTKKQKKTKKTKSAATTARSKGLKKLRKEQRKEQARESELWRKEEEAERATERQQAMLEESLALDKQLAQIDAILDSIRGAANDQSAPSLDEGDLRSSSVASTPMKMSVYLSPRRKSKIEVRMEKMRSELLAQRKAVPVPFVSAHPASPAPSLASSISSSATVAPVLTTTTLTSLVDQPHRLATSAPPALIRRERGQKRYAHEASAASTATRKKQPKAKRPRLEGTELCQGDHREE</sequence>
<dbReference type="EMBL" id="KB007985">
    <property type="protein sequence ID" value="ELR16729.1"/>
    <property type="molecule type" value="Genomic_DNA"/>
</dbReference>
<dbReference type="GeneID" id="14917280"/>
<feature type="compositionally biased region" description="Basic residues" evidence="1">
    <location>
        <begin position="167"/>
        <end position="176"/>
    </location>
</feature>
<gene>
    <name evidence="2" type="ORF">ACA1_090270</name>
</gene>
<feature type="region of interest" description="Disordered" evidence="1">
    <location>
        <begin position="58"/>
        <end position="141"/>
    </location>
</feature>
<dbReference type="KEGG" id="acan:ACA1_090270"/>
<name>L8GU71_ACACF</name>
<feature type="compositionally biased region" description="Basic and acidic residues" evidence="1">
    <location>
        <begin position="194"/>
        <end position="216"/>
    </location>
</feature>
<reference evidence="2 3" key="1">
    <citation type="journal article" date="2013" name="Genome Biol.">
        <title>Genome of Acanthamoeba castellanii highlights extensive lateral gene transfer and early evolution of tyrosine kinase signaling.</title>
        <authorList>
            <person name="Clarke M."/>
            <person name="Lohan A.J."/>
            <person name="Liu B."/>
            <person name="Lagkouvardos I."/>
            <person name="Roy S."/>
            <person name="Zafar N."/>
            <person name="Bertelli C."/>
            <person name="Schilde C."/>
            <person name="Kianianmomeni A."/>
            <person name="Burglin T.R."/>
            <person name="Frech C."/>
            <person name="Turcotte B."/>
            <person name="Kopec K.O."/>
            <person name="Synnott J.M."/>
            <person name="Choo C."/>
            <person name="Paponov I."/>
            <person name="Finkler A."/>
            <person name="Soon Heng Tan C."/>
            <person name="Hutchins A.P."/>
            <person name="Weinmeier T."/>
            <person name="Rattei T."/>
            <person name="Chu J.S."/>
            <person name="Gimenez G."/>
            <person name="Irimia M."/>
            <person name="Rigden D.J."/>
            <person name="Fitzpatrick D.A."/>
            <person name="Lorenzo-Morales J."/>
            <person name="Bateman A."/>
            <person name="Chiu C.H."/>
            <person name="Tang P."/>
            <person name="Hegemann P."/>
            <person name="Fromm H."/>
            <person name="Raoult D."/>
            <person name="Greub G."/>
            <person name="Miranda-Saavedra D."/>
            <person name="Chen N."/>
            <person name="Nash P."/>
            <person name="Ginger M.L."/>
            <person name="Horn M."/>
            <person name="Schaap P."/>
            <person name="Caler L."/>
            <person name="Loftus B."/>
        </authorList>
    </citation>
    <scope>NUCLEOTIDE SEQUENCE [LARGE SCALE GENOMIC DNA]</scope>
    <source>
        <strain evidence="2 3">Neff</strain>
    </source>
</reference>
<feature type="compositionally biased region" description="Acidic residues" evidence="1">
    <location>
        <begin position="23"/>
        <end position="32"/>
    </location>
</feature>
<feature type="region of interest" description="Disordered" evidence="1">
    <location>
        <begin position="347"/>
        <end position="400"/>
    </location>
</feature>
<evidence type="ECO:0000256" key="1">
    <source>
        <dbReference type="SAM" id="MobiDB-lite"/>
    </source>
</evidence>
<feature type="compositionally biased region" description="Basic residues" evidence="1">
    <location>
        <begin position="84"/>
        <end position="94"/>
    </location>
</feature>
<evidence type="ECO:0000313" key="3">
    <source>
        <dbReference type="Proteomes" id="UP000011083"/>
    </source>
</evidence>